<dbReference type="GO" id="GO:0016787">
    <property type="term" value="F:hydrolase activity"/>
    <property type="evidence" value="ECO:0007669"/>
    <property type="project" value="UniProtKB-KW"/>
</dbReference>
<feature type="binding site" evidence="1">
    <location>
        <position position="232"/>
    </location>
    <ligand>
        <name>Mg(2+)</name>
        <dbReference type="ChEBI" id="CHEBI:18420"/>
        <label>1</label>
    </ligand>
</feature>
<dbReference type="InterPro" id="IPR005502">
    <property type="entry name" value="Ribosyl_crysJ1"/>
</dbReference>
<feature type="binding site" evidence="1">
    <location>
        <position position="231"/>
    </location>
    <ligand>
        <name>Mg(2+)</name>
        <dbReference type="ChEBI" id="CHEBI:18420"/>
        <label>1</label>
    </ligand>
</feature>
<dbReference type="InterPro" id="IPR036705">
    <property type="entry name" value="Ribosyl_crysJ1_sf"/>
</dbReference>
<feature type="binding site" evidence="1">
    <location>
        <position position="34"/>
    </location>
    <ligand>
        <name>Mg(2+)</name>
        <dbReference type="ChEBI" id="CHEBI:18420"/>
        <label>1</label>
    </ligand>
</feature>
<dbReference type="GO" id="GO:0046872">
    <property type="term" value="F:metal ion binding"/>
    <property type="evidence" value="ECO:0007669"/>
    <property type="project" value="UniProtKB-KW"/>
</dbReference>
<sequence>MLGAIIGDIIGSRFEWNNHKAKDFELFTADCRMTDDSIMTLAVAKALMQTEKAVKAAGEAYGSSQAYDELLGKMSIRYMQEFGRRYPECGFSRAFFEWIVSDDPQPYDSFSDGAAMRISPVVYAGRTEAEVRRLSAAVTAVSHNHVEGLKGAEATATAIYLARCGASKDEIRKKIVDRYYPLDFRLDDIRNSYSFSTDCRETVPQAITSFLESTSFEDAVRNAVSLGGDSDTLAAIAGAIAAAYYGVPGEIQKRALSYFDEEMLGVYNDWGRFLASRER</sequence>
<keyword evidence="1" id="KW-0479">Metal-binding</keyword>
<dbReference type="EMBL" id="QAOM01000006">
    <property type="protein sequence ID" value="PTQ84935.1"/>
    <property type="molecule type" value="Genomic_DNA"/>
</dbReference>
<accession>A0A2T5IM80</accession>
<dbReference type="AlphaFoldDB" id="A0A2T5IM80"/>
<name>A0A2T5IM80_9LACT</name>
<dbReference type="RefSeq" id="WP_108032200.1">
    <property type="nucleotide sequence ID" value="NZ_QAOM01000006.1"/>
</dbReference>
<feature type="binding site" evidence="1">
    <location>
        <position position="35"/>
    </location>
    <ligand>
        <name>Mg(2+)</name>
        <dbReference type="ChEBI" id="CHEBI:18420"/>
        <label>1</label>
    </ligand>
</feature>
<feature type="binding site" evidence="1">
    <location>
        <position position="229"/>
    </location>
    <ligand>
        <name>Mg(2+)</name>
        <dbReference type="ChEBI" id="CHEBI:18420"/>
        <label>1</label>
    </ligand>
</feature>
<dbReference type="Gene3D" id="1.10.4080.10">
    <property type="entry name" value="ADP-ribosylation/Crystallin J1"/>
    <property type="match status" value="1"/>
</dbReference>
<evidence type="ECO:0000256" key="1">
    <source>
        <dbReference type="PIRSR" id="PIRSR605502-1"/>
    </source>
</evidence>
<comment type="caution">
    <text evidence="2">The sequence shown here is derived from an EMBL/GenBank/DDBJ whole genome shotgun (WGS) entry which is preliminary data.</text>
</comment>
<evidence type="ECO:0000313" key="2">
    <source>
        <dbReference type="EMBL" id="PTQ84935.1"/>
    </source>
</evidence>
<evidence type="ECO:0000313" key="3">
    <source>
        <dbReference type="Proteomes" id="UP000244161"/>
    </source>
</evidence>
<keyword evidence="2" id="KW-0378">Hydrolase</keyword>
<gene>
    <name evidence="2" type="ORF">C8U37_10663</name>
</gene>
<organism evidence="2 3">
    <name type="scientific">Trichococcus patagoniensis</name>
    <dbReference type="NCBI Taxonomy" id="382641"/>
    <lineage>
        <taxon>Bacteria</taxon>
        <taxon>Bacillati</taxon>
        <taxon>Bacillota</taxon>
        <taxon>Bacilli</taxon>
        <taxon>Lactobacillales</taxon>
        <taxon>Carnobacteriaceae</taxon>
        <taxon>Trichococcus</taxon>
    </lineage>
</organism>
<comment type="cofactor">
    <cofactor evidence="1">
        <name>Mg(2+)</name>
        <dbReference type="ChEBI" id="CHEBI:18420"/>
    </cofactor>
    <text evidence="1">Binds 2 magnesium ions per subunit.</text>
</comment>
<feature type="binding site" evidence="1">
    <location>
        <position position="36"/>
    </location>
    <ligand>
        <name>Mg(2+)</name>
        <dbReference type="ChEBI" id="CHEBI:18420"/>
        <label>1</label>
    </ligand>
</feature>
<dbReference type="Pfam" id="PF03747">
    <property type="entry name" value="ADP_ribosyl_GH"/>
    <property type="match status" value="1"/>
</dbReference>
<dbReference type="OrthoDB" id="9814572at2"/>
<dbReference type="Proteomes" id="UP000244161">
    <property type="component" value="Unassembled WGS sequence"/>
</dbReference>
<dbReference type="InterPro" id="IPR050792">
    <property type="entry name" value="ADP-ribosylglycohydrolase"/>
</dbReference>
<proteinExistence type="predicted"/>
<keyword evidence="3" id="KW-1185">Reference proteome</keyword>
<dbReference type="PANTHER" id="PTHR16222:SF12">
    <property type="entry name" value="ADP-RIBOSYLGLYCOHYDROLASE-RELATED"/>
    <property type="match status" value="1"/>
</dbReference>
<dbReference type="PANTHER" id="PTHR16222">
    <property type="entry name" value="ADP-RIBOSYLGLYCOHYDROLASE"/>
    <property type="match status" value="1"/>
</dbReference>
<reference evidence="2 3" key="1">
    <citation type="submission" date="2018-04" db="EMBL/GenBank/DDBJ databases">
        <title>Genomic Encyclopedia of Archaeal and Bacterial Type Strains, Phase II (KMG-II): from individual species to whole genera.</title>
        <authorList>
            <person name="Goeker M."/>
        </authorList>
    </citation>
    <scope>NUCLEOTIDE SEQUENCE [LARGE SCALE GENOMIC DNA]</scope>
    <source>
        <strain evidence="2 3">DSM 18806</strain>
    </source>
</reference>
<dbReference type="SUPFAM" id="SSF101478">
    <property type="entry name" value="ADP-ribosylglycohydrolase"/>
    <property type="match status" value="1"/>
</dbReference>
<keyword evidence="1" id="KW-0460">Magnesium</keyword>
<protein>
    <submittedName>
        <fullName evidence="2">ADP-ribosylglycohydrolase</fullName>
    </submittedName>
</protein>